<evidence type="ECO:0008006" key="8">
    <source>
        <dbReference type="Google" id="ProtNLM"/>
    </source>
</evidence>
<organism evidence="6 7">
    <name type="scientific">Carpinus fangiana</name>
    <dbReference type="NCBI Taxonomy" id="176857"/>
    <lineage>
        <taxon>Eukaryota</taxon>
        <taxon>Viridiplantae</taxon>
        <taxon>Streptophyta</taxon>
        <taxon>Embryophyta</taxon>
        <taxon>Tracheophyta</taxon>
        <taxon>Spermatophyta</taxon>
        <taxon>Magnoliopsida</taxon>
        <taxon>eudicotyledons</taxon>
        <taxon>Gunneridae</taxon>
        <taxon>Pentapetalae</taxon>
        <taxon>rosids</taxon>
        <taxon>fabids</taxon>
        <taxon>Fagales</taxon>
        <taxon>Betulaceae</taxon>
        <taxon>Carpinus</taxon>
    </lineage>
</organism>
<evidence type="ECO:0000313" key="7">
    <source>
        <dbReference type="Proteomes" id="UP000327013"/>
    </source>
</evidence>
<evidence type="ECO:0000256" key="3">
    <source>
        <dbReference type="ARBA" id="ARBA00022737"/>
    </source>
</evidence>
<comment type="similarity">
    <text evidence="4">Belongs to the WD repeat PROPPIN family.</text>
</comment>
<protein>
    <recommendedName>
        <fullName evidence="8">Autophagy-related protein 18a</fullName>
    </recommendedName>
</protein>
<dbReference type="InterPro" id="IPR048720">
    <property type="entry name" value="PROPPIN"/>
</dbReference>
<dbReference type="Pfam" id="PF21032">
    <property type="entry name" value="PROPPIN"/>
    <property type="match status" value="1"/>
</dbReference>
<dbReference type="InterPro" id="IPR001680">
    <property type="entry name" value="WD40_rpt"/>
</dbReference>
<dbReference type="InterPro" id="IPR036322">
    <property type="entry name" value="WD40_repeat_dom_sf"/>
</dbReference>
<gene>
    <name evidence="6" type="ORF">FH972_005975</name>
</gene>
<dbReference type="PANTHER" id="PTHR11227">
    <property type="entry name" value="WD-REPEAT PROTEIN INTERACTING WITH PHOSPHOINOSIDES WIPI -RELATED"/>
    <property type="match status" value="1"/>
</dbReference>
<dbReference type="SUPFAM" id="SSF50978">
    <property type="entry name" value="WD40 repeat-like"/>
    <property type="match status" value="1"/>
</dbReference>
<keyword evidence="3" id="KW-0677">Repeat</keyword>
<dbReference type="Proteomes" id="UP000327013">
    <property type="component" value="Chromosome 2"/>
</dbReference>
<dbReference type="Gene3D" id="2.130.10.10">
    <property type="entry name" value="YVTN repeat-like/Quinoprotein amine dehydrogenase"/>
    <property type="match status" value="1"/>
</dbReference>
<evidence type="ECO:0000256" key="2">
    <source>
        <dbReference type="ARBA" id="ARBA00022574"/>
    </source>
</evidence>
<reference evidence="6 7" key="1">
    <citation type="submission" date="2019-06" db="EMBL/GenBank/DDBJ databases">
        <title>A chromosomal-level reference genome of Carpinus fangiana (Coryloideae, Betulaceae).</title>
        <authorList>
            <person name="Yang X."/>
            <person name="Wang Z."/>
            <person name="Zhang L."/>
            <person name="Hao G."/>
            <person name="Liu J."/>
            <person name="Yang Y."/>
        </authorList>
    </citation>
    <scope>NUCLEOTIDE SEQUENCE [LARGE SCALE GENOMIC DNA]</scope>
    <source>
        <strain evidence="6">Cfa_2016G</strain>
        <tissue evidence="6">Leaf</tissue>
    </source>
</reference>
<evidence type="ECO:0000256" key="5">
    <source>
        <dbReference type="SAM" id="MobiDB-lite"/>
    </source>
</evidence>
<proteinExistence type="inferred from homology"/>
<dbReference type="SMART" id="SM00320">
    <property type="entry name" value="WD40"/>
    <property type="match status" value="2"/>
</dbReference>
<evidence type="ECO:0000313" key="6">
    <source>
        <dbReference type="EMBL" id="KAE8009543.1"/>
    </source>
</evidence>
<dbReference type="GO" id="GO:0034045">
    <property type="term" value="C:phagophore assembly site membrane"/>
    <property type="evidence" value="ECO:0007669"/>
    <property type="project" value="UniProtKB-SubCell"/>
</dbReference>
<dbReference type="FunFam" id="2.130.10.10:FF:001083">
    <property type="entry name" value="Autophagy-related protein 18a isoform A"/>
    <property type="match status" value="1"/>
</dbReference>
<dbReference type="OrthoDB" id="1667587at2759"/>
<dbReference type="InterPro" id="IPR015943">
    <property type="entry name" value="WD40/YVTN_repeat-like_dom_sf"/>
</dbReference>
<dbReference type="EMBL" id="CM017322">
    <property type="protein sequence ID" value="KAE8009543.1"/>
    <property type="molecule type" value="Genomic_DNA"/>
</dbReference>
<keyword evidence="2" id="KW-0853">WD repeat</keyword>
<evidence type="ECO:0000256" key="4">
    <source>
        <dbReference type="ARBA" id="ARBA00025740"/>
    </source>
</evidence>
<dbReference type="AlphaFoldDB" id="A0A5N6QTT5"/>
<keyword evidence="7" id="KW-1185">Reference proteome</keyword>
<comment type="subcellular location">
    <subcellularLocation>
        <location evidence="1">Preautophagosomal structure membrane</location>
        <topology evidence="1">Peripheral membrane protein</topology>
    </subcellularLocation>
</comment>
<accession>A0A5N6QTT5</accession>
<name>A0A5N6QTT5_9ROSI</name>
<feature type="region of interest" description="Disordered" evidence="5">
    <location>
        <begin position="1"/>
        <end position="21"/>
    </location>
</feature>
<evidence type="ECO:0000256" key="1">
    <source>
        <dbReference type="ARBA" id="ARBA00004623"/>
    </source>
</evidence>
<sequence>MPLQPIEPHGSGQNPKPNIPTPIDPPALLHLSFFGESGCFAAGMDRGFRIFCCDPFREIVRREVDVGGISAVDMHFRYTIMALVGGGPHPNYPPNKVMLWDDNQRRYIGELSFRTEVRSVLFHRDRVVIVLEHKVYTYNLADLKLLHQIETISNLKGLCAVSQLAGSVVMVCPGLHKGEVRVDHFGAKRSKFIMAHDSKIACFALNPDGRFVATASSRGTLIRVFNTVDGTLFREVRRGADIADIYSLAFSSTAQWLAVSSDKGTVHVFDLNVNTKSPRNGNSLCASDSNLAVTQSRSFRSLVKGVLPKYFSSEWSFAQFRLLEGSHYIVAFGHQKDTVVILGMDGSFYRCQFDPTNGGEMTQLEYHNFLKPEEAF</sequence>